<dbReference type="Proteomes" id="UP000070700">
    <property type="component" value="Unassembled WGS sequence"/>
</dbReference>
<dbReference type="GO" id="GO:0005739">
    <property type="term" value="C:mitochondrion"/>
    <property type="evidence" value="ECO:0007669"/>
    <property type="project" value="TreeGrafter"/>
</dbReference>
<dbReference type="PANTHER" id="PTHR28152">
    <property type="entry name" value="HYDROXYACYL-THIOESTER DEHYDRATASE TYPE 2, MITOCHONDRIAL"/>
    <property type="match status" value="1"/>
</dbReference>
<name>A0A194XTF5_MOLSC</name>
<dbReference type="InParanoid" id="A0A194XTF5"/>
<dbReference type="GeneID" id="28818426"/>
<gene>
    <name evidence="2" type="ORF">LY89DRAFT_573771</name>
</gene>
<dbReference type="FunFam" id="3.10.129.10:FF:000103">
    <property type="entry name" value="WGS project CABT00000000 data, contig 2.1"/>
    <property type="match status" value="1"/>
</dbReference>
<dbReference type="STRING" id="149040.A0A194XTF5"/>
<dbReference type="EMBL" id="KQ947405">
    <property type="protein sequence ID" value="KUJ22977.1"/>
    <property type="molecule type" value="Genomic_DNA"/>
</dbReference>
<organism evidence="2 3">
    <name type="scientific">Mollisia scopiformis</name>
    <name type="common">Conifer needle endophyte fungus</name>
    <name type="synonym">Phialocephala scopiformis</name>
    <dbReference type="NCBI Taxonomy" id="149040"/>
    <lineage>
        <taxon>Eukaryota</taxon>
        <taxon>Fungi</taxon>
        <taxon>Dikarya</taxon>
        <taxon>Ascomycota</taxon>
        <taxon>Pezizomycotina</taxon>
        <taxon>Leotiomycetes</taxon>
        <taxon>Helotiales</taxon>
        <taxon>Mollisiaceae</taxon>
        <taxon>Mollisia</taxon>
    </lineage>
</organism>
<dbReference type="Pfam" id="PF13452">
    <property type="entry name" value="FAS1_DH_region"/>
    <property type="match status" value="1"/>
</dbReference>
<dbReference type="InterPro" id="IPR052741">
    <property type="entry name" value="Mitochondrial_HTD2"/>
</dbReference>
<sequence>MSCTFRRLYSSSSAASTASQFLSKSQSLPPYKQTQLLDANQLQRFSATLSRTELSRTVPENGTPLPACWHLAYFTPAQVEEELGADGTDTTFNPPRPFTRRMWAGGELEWIGGDKNRLKVGQEVTETTKLTSAEGKKTRAGEEMVVVGVEKTFENEHGVALIDRRNWIFRPEITIPQAPASRPPEVPLPDGKHTRDFTQTPVTLFRFSALTFNGHKIHYNREWCREVEGHRDLVVHGPLNLINMVNFWRDIRGGEVFPKKITYRATSPLYAGEKYRVVMDEEHDKVTGVKIVDSFGNTSMVGRIESI</sequence>
<dbReference type="OrthoDB" id="3257538at2759"/>
<evidence type="ECO:0000313" key="2">
    <source>
        <dbReference type="EMBL" id="KUJ22977.1"/>
    </source>
</evidence>
<dbReference type="GO" id="GO:0019171">
    <property type="term" value="F:(3R)-hydroxyacyl-[acyl-carrier-protein] dehydratase activity"/>
    <property type="evidence" value="ECO:0007669"/>
    <property type="project" value="TreeGrafter"/>
</dbReference>
<feature type="domain" description="FAS1-like dehydratase" evidence="1">
    <location>
        <begin position="89"/>
        <end position="163"/>
    </location>
</feature>
<reference evidence="2 3" key="1">
    <citation type="submission" date="2015-10" db="EMBL/GenBank/DDBJ databases">
        <title>Full genome of DAOMC 229536 Phialocephala scopiformis, a fungal endophyte of spruce producing the potent anti-insectan compound rugulosin.</title>
        <authorList>
            <consortium name="DOE Joint Genome Institute"/>
            <person name="Walker A.K."/>
            <person name="Frasz S.L."/>
            <person name="Seifert K.A."/>
            <person name="Miller J.D."/>
            <person name="Mondo S.J."/>
            <person name="Labutti K."/>
            <person name="Lipzen A."/>
            <person name="Dockter R."/>
            <person name="Kennedy M."/>
            <person name="Grigoriev I.V."/>
            <person name="Spatafora J.W."/>
        </authorList>
    </citation>
    <scope>NUCLEOTIDE SEQUENCE [LARGE SCALE GENOMIC DNA]</scope>
    <source>
        <strain evidence="2 3">CBS 120377</strain>
    </source>
</reference>
<dbReference type="PANTHER" id="PTHR28152:SF2">
    <property type="entry name" value="N-TERMINAL OF MAOC-LIKE DEHYDRATASE DOMAIN-CONTAINING PROTEIN"/>
    <property type="match status" value="1"/>
</dbReference>
<protein>
    <recommendedName>
        <fullName evidence="1">FAS1-like dehydratase domain-containing protein</fullName>
    </recommendedName>
</protein>
<evidence type="ECO:0000259" key="1">
    <source>
        <dbReference type="Pfam" id="PF13452"/>
    </source>
</evidence>
<dbReference type="RefSeq" id="XP_018077332.1">
    <property type="nucleotide sequence ID" value="XM_018208700.1"/>
</dbReference>
<dbReference type="KEGG" id="psco:LY89DRAFT_573771"/>
<dbReference type="SUPFAM" id="SSF54637">
    <property type="entry name" value="Thioesterase/thiol ester dehydrase-isomerase"/>
    <property type="match status" value="1"/>
</dbReference>
<dbReference type="InterPro" id="IPR029069">
    <property type="entry name" value="HotDog_dom_sf"/>
</dbReference>
<evidence type="ECO:0000313" key="3">
    <source>
        <dbReference type="Proteomes" id="UP000070700"/>
    </source>
</evidence>
<dbReference type="Gene3D" id="3.10.129.10">
    <property type="entry name" value="Hotdog Thioesterase"/>
    <property type="match status" value="1"/>
</dbReference>
<dbReference type="AlphaFoldDB" id="A0A194XTF5"/>
<dbReference type="InterPro" id="IPR039569">
    <property type="entry name" value="FAS1-like_DH_region"/>
</dbReference>
<accession>A0A194XTF5</accession>
<dbReference type="FunCoup" id="A0A194XTF5">
    <property type="interactions" value="51"/>
</dbReference>
<keyword evidence="3" id="KW-1185">Reference proteome</keyword>
<proteinExistence type="predicted"/>